<dbReference type="SUPFAM" id="SSF48695">
    <property type="entry name" value="Multiheme cytochromes"/>
    <property type="match status" value="1"/>
</dbReference>
<feature type="signal peptide" evidence="2">
    <location>
        <begin position="1"/>
        <end position="23"/>
    </location>
</feature>
<gene>
    <name evidence="4" type="ORF">SAMN05216233_101459</name>
</gene>
<dbReference type="PANTHER" id="PTHR35038:SF8">
    <property type="entry name" value="C-TYPE POLYHEME CYTOCHROME OMCC"/>
    <property type="match status" value="1"/>
</dbReference>
<dbReference type="Proteomes" id="UP000198870">
    <property type="component" value="Unassembled WGS sequence"/>
</dbReference>
<dbReference type="AlphaFoldDB" id="A0A1G5AUK4"/>
<dbReference type="Pfam" id="PF13447">
    <property type="entry name" value="Multi-haem_cyto"/>
    <property type="match status" value="1"/>
</dbReference>
<dbReference type="PANTHER" id="PTHR35038">
    <property type="entry name" value="DISSIMILATORY SULFITE REDUCTASE SIRA"/>
    <property type="match status" value="1"/>
</dbReference>
<keyword evidence="5" id="KW-1185">Reference proteome</keyword>
<accession>A0A1G5AUK4</accession>
<evidence type="ECO:0000256" key="2">
    <source>
        <dbReference type="SAM" id="SignalP"/>
    </source>
</evidence>
<reference evidence="4 5" key="1">
    <citation type="submission" date="2016-10" db="EMBL/GenBank/DDBJ databases">
        <authorList>
            <person name="de Groot N.N."/>
        </authorList>
    </citation>
    <scope>NUCLEOTIDE SEQUENCE [LARGE SCALE GENOMIC DNA]</scope>
    <source>
        <strain evidence="4 5">AA1</strain>
    </source>
</reference>
<keyword evidence="1 2" id="KW-0732">Signal</keyword>
<sequence>MLISGRRVLLWVMAFLTGAVAHGAAETSYPDLGAKEFRIVRGYSQEALACIECHAAKTPGVVEGWKLGKMAHAGVSCYDCHTVAKRSPMASQCEGIKGTDTYISPMVSSGTCSRCHPVEVEQFQKSGHAELAGAPVIENEKFLKLMYHYEGAEFLGNPLGSFSNRAARSSGCQMCHGTQVEVGPDKKPIKETWPGGVGTRYPDGTIGNCTVCHTRHKFSIAEARKPEACASCHLGPDHPNIEIYIESKHGQMFLAHGDDWEWDSAPDTWEPGDYTAPTCATCHMSGIGELATTHNINERLKWDLVHQRSEIRSGVRGDGKKGEELMKKVCANCHGASHIKAQRDTLDSTVELYNLYWDKAVAMKEGLKAKGLLKDDPWKDGFQELMYYLWHHTGRRARHGAAMGGPDYAHWHGFFQIFQVYKDMEDLYDFRMKANKIEPLSPVMSTGPL</sequence>
<dbReference type="Pfam" id="PF13435">
    <property type="entry name" value="Cytochrome_C554"/>
    <property type="match status" value="1"/>
</dbReference>
<organism evidence="4 5">
    <name type="scientific">Desulfoluna spongiiphila</name>
    <dbReference type="NCBI Taxonomy" id="419481"/>
    <lineage>
        <taxon>Bacteria</taxon>
        <taxon>Pseudomonadati</taxon>
        <taxon>Thermodesulfobacteriota</taxon>
        <taxon>Desulfobacteria</taxon>
        <taxon>Desulfobacterales</taxon>
        <taxon>Desulfolunaceae</taxon>
        <taxon>Desulfoluna</taxon>
    </lineage>
</organism>
<dbReference type="EMBL" id="FMUX01000001">
    <property type="protein sequence ID" value="SCX81536.1"/>
    <property type="molecule type" value="Genomic_DNA"/>
</dbReference>
<dbReference type="InterPro" id="IPR051829">
    <property type="entry name" value="Multiheme_Cytochr_ET"/>
</dbReference>
<dbReference type="InterPro" id="IPR036280">
    <property type="entry name" value="Multihaem_cyt_sf"/>
</dbReference>
<dbReference type="Gene3D" id="1.10.780.10">
    <property type="entry name" value="Hydroxylamine Oxidoreductase, Chain A, domain 1"/>
    <property type="match status" value="1"/>
</dbReference>
<dbReference type="InterPro" id="IPR023155">
    <property type="entry name" value="Cyt_c-552/4"/>
</dbReference>
<evidence type="ECO:0000313" key="5">
    <source>
        <dbReference type="Proteomes" id="UP000198870"/>
    </source>
</evidence>
<evidence type="ECO:0000313" key="4">
    <source>
        <dbReference type="EMBL" id="SCX81536.1"/>
    </source>
</evidence>
<evidence type="ECO:0000259" key="3">
    <source>
        <dbReference type="Pfam" id="PF13435"/>
    </source>
</evidence>
<dbReference type="OrthoDB" id="9814800at2"/>
<protein>
    <submittedName>
        <fullName evidence="4">Cytochrome c554 and c-prime</fullName>
    </submittedName>
</protein>
<dbReference type="STRING" id="419481.SAMN05216233_101459"/>
<feature type="domain" description="Cytochrome c-552/4" evidence="3">
    <location>
        <begin position="44"/>
        <end position="82"/>
    </location>
</feature>
<proteinExistence type="predicted"/>
<dbReference type="RefSeq" id="WP_092207765.1">
    <property type="nucleotide sequence ID" value="NZ_FMUX01000001.1"/>
</dbReference>
<feature type="chain" id="PRO_5011757826" evidence="2">
    <location>
        <begin position="24"/>
        <end position="449"/>
    </location>
</feature>
<evidence type="ECO:0000256" key="1">
    <source>
        <dbReference type="ARBA" id="ARBA00022729"/>
    </source>
</evidence>
<name>A0A1G5AUK4_9BACT</name>
<dbReference type="Gene3D" id="1.20.850.10">
    <property type="entry name" value="Hydroxylamine Oxidoreductase, Chain A, domain 2"/>
    <property type="match status" value="1"/>
</dbReference>